<protein>
    <recommendedName>
        <fullName evidence="1">DUF7330 domain-containing protein</fullName>
    </recommendedName>
</protein>
<proteinExistence type="predicted"/>
<evidence type="ECO:0000313" key="3">
    <source>
        <dbReference type="Proteomes" id="UP001049176"/>
    </source>
</evidence>
<dbReference type="RefSeq" id="XP_043013931.1">
    <property type="nucleotide sequence ID" value="XM_043149327.1"/>
</dbReference>
<organism evidence="2 3">
    <name type="scientific">Marasmius oreades</name>
    <name type="common">fairy-ring Marasmius</name>
    <dbReference type="NCBI Taxonomy" id="181124"/>
    <lineage>
        <taxon>Eukaryota</taxon>
        <taxon>Fungi</taxon>
        <taxon>Dikarya</taxon>
        <taxon>Basidiomycota</taxon>
        <taxon>Agaricomycotina</taxon>
        <taxon>Agaricomycetes</taxon>
        <taxon>Agaricomycetidae</taxon>
        <taxon>Agaricales</taxon>
        <taxon>Marasmiineae</taxon>
        <taxon>Marasmiaceae</taxon>
        <taxon>Marasmius</taxon>
    </lineage>
</organism>
<sequence length="226" mass="25554">MNVEKSTIKESVKLDPYLPISQDLFESAARLFGPENKPKVELVYLRTRKGRIDLRMQVEERPATVKAVADVMPAVFIRSEKGNISFTLEDSPTVSLPIDFEIEADNGDIFVYIPRGINCQIDVPESPRNVVVSGGLKADLKSPVKNERERKLYLGDTWETKKTFVFVVRAPGGSIFLQYGGESVPKRKLIAVRLYVNVHRSTIILNQGDHQELKLDDEQKQKPSTR</sequence>
<dbReference type="AlphaFoldDB" id="A0A9P7UZB6"/>
<dbReference type="EMBL" id="CM032182">
    <property type="protein sequence ID" value="KAG7097461.1"/>
    <property type="molecule type" value="Genomic_DNA"/>
</dbReference>
<gene>
    <name evidence="2" type="ORF">E1B28_004805</name>
</gene>
<dbReference type="GeneID" id="66073881"/>
<feature type="domain" description="DUF7330" evidence="1">
    <location>
        <begin position="4"/>
        <end position="162"/>
    </location>
</feature>
<comment type="caution">
    <text evidence="2">The sequence shown here is derived from an EMBL/GenBank/DDBJ whole genome shotgun (WGS) entry which is preliminary data.</text>
</comment>
<dbReference type="InterPro" id="IPR055754">
    <property type="entry name" value="DUF7330"/>
</dbReference>
<evidence type="ECO:0000313" key="2">
    <source>
        <dbReference type="EMBL" id="KAG7097461.1"/>
    </source>
</evidence>
<dbReference type="OrthoDB" id="10579901at2759"/>
<dbReference type="Pfam" id="PF24016">
    <property type="entry name" value="DUF7330"/>
    <property type="match status" value="1"/>
</dbReference>
<evidence type="ECO:0000259" key="1">
    <source>
        <dbReference type="Pfam" id="PF24016"/>
    </source>
</evidence>
<keyword evidence="3" id="KW-1185">Reference proteome</keyword>
<reference evidence="2" key="1">
    <citation type="journal article" date="2021" name="Genome Biol. Evol.">
        <title>The assembled and annotated genome of the fairy-ring fungus Marasmius oreades.</title>
        <authorList>
            <person name="Hiltunen M."/>
            <person name="Ament-Velasquez S.L."/>
            <person name="Johannesson H."/>
        </authorList>
    </citation>
    <scope>NUCLEOTIDE SEQUENCE</scope>
    <source>
        <strain evidence="2">03SP1</strain>
    </source>
</reference>
<dbReference type="Proteomes" id="UP001049176">
    <property type="component" value="Chromosome 2"/>
</dbReference>
<dbReference type="KEGG" id="more:E1B28_004805"/>
<accession>A0A9P7UZB6</accession>
<name>A0A9P7UZB6_9AGAR</name>